<keyword evidence="6" id="KW-1185">Reference proteome</keyword>
<evidence type="ECO:0000256" key="1">
    <source>
        <dbReference type="ARBA" id="ARBA00010690"/>
    </source>
</evidence>
<dbReference type="PANTHER" id="PTHR30531">
    <property type="entry name" value="FLAGELLAR BIOSYNTHETIC PROTEIN FLHB"/>
    <property type="match status" value="1"/>
</dbReference>
<dbReference type="InterPro" id="IPR029025">
    <property type="entry name" value="T3SS_substrate_exporter_C"/>
</dbReference>
<dbReference type="GO" id="GO:0009306">
    <property type="term" value="P:protein secretion"/>
    <property type="evidence" value="ECO:0007669"/>
    <property type="project" value="InterPro"/>
</dbReference>
<keyword evidence="3" id="KW-0653">Protein transport</keyword>
<accession>A0A1H1NQP6</accession>
<dbReference type="GO" id="GO:0005886">
    <property type="term" value="C:plasma membrane"/>
    <property type="evidence" value="ECO:0007669"/>
    <property type="project" value="TreeGrafter"/>
</dbReference>
<dbReference type="EMBL" id="LT629751">
    <property type="protein sequence ID" value="SDS01297.1"/>
    <property type="molecule type" value="Genomic_DNA"/>
</dbReference>
<evidence type="ECO:0000313" key="5">
    <source>
        <dbReference type="EMBL" id="SDS01297.1"/>
    </source>
</evidence>
<evidence type="ECO:0000256" key="3">
    <source>
        <dbReference type="ARBA" id="ARBA00023225"/>
    </source>
</evidence>
<name>A0A1H1NQP6_9PSED</name>
<organism evidence="5 6">
    <name type="scientific">Pseudomonas oryzae</name>
    <dbReference type="NCBI Taxonomy" id="1392877"/>
    <lineage>
        <taxon>Bacteria</taxon>
        <taxon>Pseudomonadati</taxon>
        <taxon>Pseudomonadota</taxon>
        <taxon>Gammaproteobacteria</taxon>
        <taxon>Pseudomonadales</taxon>
        <taxon>Pseudomonadaceae</taxon>
        <taxon>Pseudomonas</taxon>
    </lineage>
</organism>
<dbReference type="Proteomes" id="UP000243359">
    <property type="component" value="Chromosome I"/>
</dbReference>
<sequence>MADEHLRARRRQALALAYRDGEQAPRLVAKGYGEVAERIIAEARRHGVPIHDSPELVGLLMQVDLDARIPPQLYQVVGELLAWAGRLQALQK</sequence>
<gene>
    <name evidence="5" type="ORF">SAMN05216221_0867</name>
</gene>
<dbReference type="OrthoDB" id="5244399at2"/>
<reference evidence="6" key="1">
    <citation type="submission" date="2016-10" db="EMBL/GenBank/DDBJ databases">
        <authorList>
            <person name="Varghese N."/>
            <person name="Submissions S."/>
        </authorList>
    </citation>
    <scope>NUCLEOTIDE SEQUENCE [LARGE SCALE GENOMIC DNA]</scope>
    <source>
        <strain evidence="6">KCTC 32247</strain>
    </source>
</reference>
<dbReference type="AlphaFoldDB" id="A0A1H1NQP6"/>
<dbReference type="Gene3D" id="3.40.1690.10">
    <property type="entry name" value="secretion proteins EscU"/>
    <property type="match status" value="1"/>
</dbReference>
<keyword evidence="5" id="KW-0969">Cilium</keyword>
<keyword evidence="5" id="KW-0966">Cell projection</keyword>
<comment type="function">
    <text evidence="4">Required for formation of the rod structure in the basal body of the flagellar apparatus. Together with FliI and FliH, may constitute the export apparatus of flagellin.</text>
</comment>
<dbReference type="Pfam" id="PF01312">
    <property type="entry name" value="Bac_export_2"/>
    <property type="match status" value="1"/>
</dbReference>
<protein>
    <recommendedName>
        <fullName evidence="2">Flagellar biosynthetic protein FlhB</fullName>
    </recommendedName>
</protein>
<keyword evidence="3" id="KW-0813">Transport</keyword>
<dbReference type="RefSeq" id="WP_090347777.1">
    <property type="nucleotide sequence ID" value="NZ_LT629751.1"/>
</dbReference>
<dbReference type="PANTHER" id="PTHR30531:SF12">
    <property type="entry name" value="FLAGELLAR BIOSYNTHETIC PROTEIN FLHB"/>
    <property type="match status" value="1"/>
</dbReference>
<evidence type="ECO:0000256" key="2">
    <source>
        <dbReference type="ARBA" id="ARBA00021622"/>
    </source>
</evidence>
<dbReference type="InterPro" id="IPR006135">
    <property type="entry name" value="T3SS_substrate_exporter"/>
</dbReference>
<keyword evidence="3" id="KW-1006">Bacterial flagellum protein export</keyword>
<dbReference type="STRING" id="1392877.SAMN05216221_0867"/>
<keyword evidence="5" id="KW-0282">Flagellum</keyword>
<evidence type="ECO:0000256" key="4">
    <source>
        <dbReference type="ARBA" id="ARBA00025078"/>
    </source>
</evidence>
<evidence type="ECO:0000313" key="6">
    <source>
        <dbReference type="Proteomes" id="UP000243359"/>
    </source>
</evidence>
<dbReference type="SUPFAM" id="SSF160544">
    <property type="entry name" value="EscU C-terminal domain-like"/>
    <property type="match status" value="1"/>
</dbReference>
<proteinExistence type="inferred from homology"/>
<comment type="similarity">
    <text evidence="1">Belongs to the type III secretion exporter family.</text>
</comment>